<feature type="transmembrane region" description="Helical" evidence="9">
    <location>
        <begin position="19"/>
        <end position="39"/>
    </location>
</feature>
<feature type="transmembrane region" description="Helical" evidence="9">
    <location>
        <begin position="134"/>
        <end position="155"/>
    </location>
</feature>
<evidence type="ECO:0000256" key="3">
    <source>
        <dbReference type="ARBA" id="ARBA00022448"/>
    </source>
</evidence>
<keyword evidence="4" id="KW-1003">Cell membrane</keyword>
<protein>
    <recommendedName>
        <fullName evidence="2">Multidrug resistance protein NorM</fullName>
    </recommendedName>
    <alternativeName>
        <fullName evidence="8">Na(+)/drug antiporter</fullName>
    </alternativeName>
</protein>
<feature type="transmembrane region" description="Helical" evidence="9">
    <location>
        <begin position="93"/>
        <end position="114"/>
    </location>
</feature>
<dbReference type="RefSeq" id="WP_237465948.1">
    <property type="nucleotide sequence ID" value="NZ_CAKLDI010000001.1"/>
</dbReference>
<organism evidence="10 11">
    <name type="scientific">Vibrio stylophorae</name>
    <dbReference type="NCBI Taxonomy" id="659351"/>
    <lineage>
        <taxon>Bacteria</taxon>
        <taxon>Pseudomonadati</taxon>
        <taxon>Pseudomonadota</taxon>
        <taxon>Gammaproteobacteria</taxon>
        <taxon>Vibrionales</taxon>
        <taxon>Vibrionaceae</taxon>
        <taxon>Vibrio</taxon>
    </lineage>
</organism>
<evidence type="ECO:0000256" key="2">
    <source>
        <dbReference type="ARBA" id="ARBA00013489"/>
    </source>
</evidence>
<feature type="transmembrane region" description="Helical" evidence="9">
    <location>
        <begin position="59"/>
        <end position="81"/>
    </location>
</feature>
<evidence type="ECO:0000256" key="8">
    <source>
        <dbReference type="ARBA" id="ARBA00030855"/>
    </source>
</evidence>
<dbReference type="Proteomes" id="UP000838672">
    <property type="component" value="Unassembled WGS sequence"/>
</dbReference>
<accession>A0ABN8DUB0</accession>
<feature type="transmembrane region" description="Helical" evidence="9">
    <location>
        <begin position="287"/>
        <end position="308"/>
    </location>
</feature>
<feature type="transmembrane region" description="Helical" evidence="9">
    <location>
        <begin position="320"/>
        <end position="345"/>
    </location>
</feature>
<evidence type="ECO:0000256" key="5">
    <source>
        <dbReference type="ARBA" id="ARBA00022692"/>
    </source>
</evidence>
<keyword evidence="11" id="KW-1185">Reference proteome</keyword>
<keyword evidence="6 9" id="KW-1133">Transmembrane helix</keyword>
<keyword evidence="5 9" id="KW-0812">Transmembrane</keyword>
<comment type="caution">
    <text evidence="10">The sequence shown here is derived from an EMBL/GenBank/DDBJ whole genome shotgun (WGS) entry which is preliminary data.</text>
</comment>
<reference evidence="10" key="1">
    <citation type="submission" date="2021-11" db="EMBL/GenBank/DDBJ databases">
        <authorList>
            <person name="Rodrigo-Torres L."/>
            <person name="Arahal R. D."/>
            <person name="Lucena T."/>
        </authorList>
    </citation>
    <scope>NUCLEOTIDE SEQUENCE</scope>
    <source>
        <strain evidence="10">CECT 7929</strain>
    </source>
</reference>
<evidence type="ECO:0000313" key="10">
    <source>
        <dbReference type="EMBL" id="CAH0533505.1"/>
    </source>
</evidence>
<dbReference type="NCBIfam" id="TIGR00797">
    <property type="entry name" value="matE"/>
    <property type="match status" value="1"/>
</dbReference>
<dbReference type="Pfam" id="PF01554">
    <property type="entry name" value="MatE"/>
    <property type="match status" value="2"/>
</dbReference>
<dbReference type="InterPro" id="IPR047135">
    <property type="entry name" value="YsiQ"/>
</dbReference>
<dbReference type="InterPro" id="IPR048279">
    <property type="entry name" value="MdtK-like"/>
</dbReference>
<evidence type="ECO:0000256" key="7">
    <source>
        <dbReference type="ARBA" id="ARBA00023136"/>
    </source>
</evidence>
<sequence>MHAWIQAADRSFWQKTWQLAIPVSLQCLMFSVLGLVDIFMVTELGESAVAAVGIGNRIIFFNLLLVVGIASAVGVLASQYFGAQRMDGVRRVLLQSWLLAILFTLPFILIYCFYPREVMAIVNDTPEYLTLGQSYLLITGVSLVTTALVVPLEGALRAIGQARMPTWVSLIAVILNAILNALLIFGLFGFPEMGVTGAAIGTLLSRIAQTILLFAISWRRYRFLFPDIEAIRALYEKRHWHKYIGIALPMVFHDAGWAIGVLVYNVIVGQMGMSELAIMSLLSPIEGLLISAFIGFSVAASTMLGHELGVKNYLRAWQIAWWLIVVSVVLAIVTTFLVYLCLPWIGEAFALSSIQDAPLAVSVTLVLALGLPLKVFNMVGISGVLRSGGDIRWMIIIDLMAQWLVGIPLACVAVFVFHWALPAVLLIILCEELVKIGLTQYRIRSRKWLNNLIDEPEGMTISMAS</sequence>
<dbReference type="PANTHER" id="PTHR42925">
    <property type="entry name" value="MULTIDRUG AND TOXIN EFFLUX PROTEIN MATE FAMILY"/>
    <property type="match status" value="1"/>
</dbReference>
<dbReference type="InterPro" id="IPR002528">
    <property type="entry name" value="MATE_fam"/>
</dbReference>
<dbReference type="CDD" id="cd13134">
    <property type="entry name" value="MATE_like_8"/>
    <property type="match status" value="1"/>
</dbReference>
<gene>
    <name evidence="10" type="primary">yeeO_2</name>
    <name evidence="10" type="ORF">VST7929_01375</name>
</gene>
<keyword evidence="3" id="KW-0813">Transport</keyword>
<evidence type="ECO:0000256" key="9">
    <source>
        <dbReference type="SAM" id="Phobius"/>
    </source>
</evidence>
<name>A0ABN8DUB0_9VIBR</name>
<dbReference type="PANTHER" id="PTHR42925:SF2">
    <property type="entry name" value="NA+ DRIVEN MULTIDRUG EFFLUX PUMP"/>
    <property type="match status" value="1"/>
</dbReference>
<keyword evidence="7 9" id="KW-0472">Membrane</keyword>
<evidence type="ECO:0000313" key="11">
    <source>
        <dbReference type="Proteomes" id="UP000838672"/>
    </source>
</evidence>
<dbReference type="PIRSF" id="PIRSF006603">
    <property type="entry name" value="DinF"/>
    <property type="match status" value="1"/>
</dbReference>
<evidence type="ECO:0000256" key="4">
    <source>
        <dbReference type="ARBA" id="ARBA00022475"/>
    </source>
</evidence>
<feature type="transmembrane region" description="Helical" evidence="9">
    <location>
        <begin position="243"/>
        <end position="267"/>
    </location>
</feature>
<dbReference type="EMBL" id="CAKLDI010000001">
    <property type="protein sequence ID" value="CAH0533505.1"/>
    <property type="molecule type" value="Genomic_DNA"/>
</dbReference>
<feature type="transmembrane region" description="Helical" evidence="9">
    <location>
        <begin position="167"/>
        <end position="188"/>
    </location>
</feature>
<feature type="transmembrane region" description="Helical" evidence="9">
    <location>
        <begin position="194"/>
        <end position="216"/>
    </location>
</feature>
<evidence type="ECO:0000256" key="6">
    <source>
        <dbReference type="ARBA" id="ARBA00022989"/>
    </source>
</evidence>
<evidence type="ECO:0000256" key="1">
    <source>
        <dbReference type="ARBA" id="ARBA00004429"/>
    </source>
</evidence>
<proteinExistence type="predicted"/>
<feature type="transmembrane region" description="Helical" evidence="9">
    <location>
        <begin position="357"/>
        <end position="379"/>
    </location>
</feature>
<feature type="transmembrane region" description="Helical" evidence="9">
    <location>
        <begin position="391"/>
        <end position="410"/>
    </location>
</feature>
<comment type="subcellular location">
    <subcellularLocation>
        <location evidence="1">Cell inner membrane</location>
        <topology evidence="1">Multi-pass membrane protein</topology>
    </subcellularLocation>
</comment>